<dbReference type="Proteomes" id="UP000294854">
    <property type="component" value="Unassembled WGS sequence"/>
</dbReference>
<dbReference type="OrthoDB" id="2302022at2"/>
<keyword evidence="1" id="KW-0175">Coiled coil</keyword>
<feature type="coiled-coil region" evidence="1">
    <location>
        <begin position="4"/>
        <end position="57"/>
    </location>
</feature>
<name>A0A4V3A3L9_9LACO</name>
<organism evidence="2 3">
    <name type="scientific">Secundilactobacillus malefermentans</name>
    <dbReference type="NCBI Taxonomy" id="176292"/>
    <lineage>
        <taxon>Bacteria</taxon>
        <taxon>Bacillati</taxon>
        <taxon>Bacillota</taxon>
        <taxon>Bacilli</taxon>
        <taxon>Lactobacillales</taxon>
        <taxon>Lactobacillaceae</taxon>
        <taxon>Secundilactobacillus</taxon>
    </lineage>
</organism>
<reference evidence="2 3" key="1">
    <citation type="journal article" date="2019" name="Appl. Microbiol. Biotechnol.">
        <title>Uncovering carbohydrate metabolism through a genotype-phenotype association study of 56 lactic acid bacteria genomes.</title>
        <authorList>
            <person name="Buron-Moles G."/>
            <person name="Chailyan A."/>
            <person name="Dolejs I."/>
            <person name="Forster J."/>
            <person name="Miks M.H."/>
        </authorList>
    </citation>
    <scope>NUCLEOTIDE SEQUENCE [LARGE SCALE GENOMIC DNA]</scope>
    <source>
        <strain evidence="2 3">ATCC 49373</strain>
    </source>
</reference>
<dbReference type="AlphaFoldDB" id="A0A4V3A3L9"/>
<comment type="caution">
    <text evidence="2">The sequence shown here is derived from an EMBL/GenBank/DDBJ whole genome shotgun (WGS) entry which is preliminary data.</text>
</comment>
<evidence type="ECO:0000313" key="3">
    <source>
        <dbReference type="Proteomes" id="UP000294854"/>
    </source>
</evidence>
<accession>A0A4V3A3L9</accession>
<dbReference type="EMBL" id="PUFO01000068">
    <property type="protein sequence ID" value="TDG75128.1"/>
    <property type="molecule type" value="Genomic_DNA"/>
</dbReference>
<evidence type="ECO:0000313" key="2">
    <source>
        <dbReference type="EMBL" id="TDG75128.1"/>
    </source>
</evidence>
<sequence length="66" mass="7596">MSNKFEILAEYKAANRELNELENREHGYVTSTTQTIKNNVNERAHNLSRKCDQLEMILEAIAASED</sequence>
<keyword evidence="3" id="KW-1185">Reference proteome</keyword>
<dbReference type="RefSeq" id="WP_010620077.1">
    <property type="nucleotide sequence ID" value="NZ_CP042371.1"/>
</dbReference>
<proteinExistence type="predicted"/>
<evidence type="ECO:0000256" key="1">
    <source>
        <dbReference type="SAM" id="Coils"/>
    </source>
</evidence>
<dbReference type="STRING" id="1122149.FD44_GL000632"/>
<gene>
    <name evidence="2" type="ORF">C5L31_001005</name>
</gene>
<protein>
    <submittedName>
        <fullName evidence="2">Uncharacterized protein</fullName>
    </submittedName>
</protein>